<accession>A0A327JDM8</accession>
<evidence type="ECO:0000313" key="3">
    <source>
        <dbReference type="Proteomes" id="UP000249299"/>
    </source>
</evidence>
<evidence type="ECO:0008006" key="4">
    <source>
        <dbReference type="Google" id="ProtNLM"/>
    </source>
</evidence>
<gene>
    <name evidence="2" type="ORF">CH339_22075</name>
</gene>
<dbReference type="OrthoDB" id="9799456at2"/>
<evidence type="ECO:0000256" key="1">
    <source>
        <dbReference type="SAM" id="Phobius"/>
    </source>
</evidence>
<name>A0A327JDM8_9HYPH</name>
<dbReference type="RefSeq" id="WP_111436595.1">
    <property type="nucleotide sequence ID" value="NZ_JACIGG010000002.1"/>
</dbReference>
<sequence>MHQQIFESPPDEAPTRPVGNAVARGMASKCPSCGTGALFDGYLTVKDHCGTCNEALHHHRADDAPPYFTILIVGHIIVGMILTVEKLWAPPIWLQMSIWLPLTVLLSLALLRPVKGAVVGLQWALFMHGFDPNHTPEFGED</sequence>
<keyword evidence="1" id="KW-0472">Membrane</keyword>
<dbReference type="EMBL" id="NPEV01000075">
    <property type="protein sequence ID" value="RAI24587.1"/>
    <property type="molecule type" value="Genomic_DNA"/>
</dbReference>
<evidence type="ECO:0000313" key="2">
    <source>
        <dbReference type="EMBL" id="RAI24587.1"/>
    </source>
</evidence>
<proteinExistence type="predicted"/>
<dbReference type="NCBIfam" id="NF004633">
    <property type="entry name" value="PRK05978.1"/>
    <property type="match status" value="1"/>
</dbReference>
<reference evidence="2 3" key="1">
    <citation type="submission" date="2017-07" db="EMBL/GenBank/DDBJ databases">
        <title>Draft Genome Sequences of Select Purple Nonsulfur Bacteria.</title>
        <authorList>
            <person name="Lasarre B."/>
            <person name="Mckinlay J.B."/>
        </authorList>
    </citation>
    <scope>NUCLEOTIDE SEQUENCE [LARGE SCALE GENOMIC DNA]</scope>
    <source>
        <strain evidence="2 3">DSM 11290</strain>
    </source>
</reference>
<feature type="transmembrane region" description="Helical" evidence="1">
    <location>
        <begin position="67"/>
        <end position="84"/>
    </location>
</feature>
<feature type="transmembrane region" description="Helical" evidence="1">
    <location>
        <begin position="90"/>
        <end position="111"/>
    </location>
</feature>
<keyword evidence="1" id="KW-1133">Transmembrane helix</keyword>
<keyword evidence="1" id="KW-0812">Transmembrane</keyword>
<dbReference type="AlphaFoldDB" id="A0A327JDM8"/>
<protein>
    <recommendedName>
        <fullName evidence="4">DUF983 domain-containing protein</fullName>
    </recommendedName>
</protein>
<comment type="caution">
    <text evidence="2">The sequence shown here is derived from an EMBL/GenBank/DDBJ whole genome shotgun (WGS) entry which is preliminary data.</text>
</comment>
<keyword evidence="3" id="KW-1185">Reference proteome</keyword>
<dbReference type="Pfam" id="PF06170">
    <property type="entry name" value="DUF983"/>
    <property type="match status" value="1"/>
</dbReference>
<dbReference type="InterPro" id="IPR009325">
    <property type="entry name" value="DUF983"/>
</dbReference>
<organism evidence="2 3">
    <name type="scientific">Rhodobium orientis</name>
    <dbReference type="NCBI Taxonomy" id="34017"/>
    <lineage>
        <taxon>Bacteria</taxon>
        <taxon>Pseudomonadati</taxon>
        <taxon>Pseudomonadota</taxon>
        <taxon>Alphaproteobacteria</taxon>
        <taxon>Hyphomicrobiales</taxon>
        <taxon>Rhodobiaceae</taxon>
        <taxon>Rhodobium</taxon>
    </lineage>
</organism>
<dbReference type="Proteomes" id="UP000249299">
    <property type="component" value="Unassembled WGS sequence"/>
</dbReference>